<evidence type="ECO:0000256" key="1">
    <source>
        <dbReference type="PIRSR" id="PIRSR001221-1"/>
    </source>
</evidence>
<keyword evidence="3" id="KW-0378">Hydrolase</keyword>
<dbReference type="PIRSF" id="PIRSF001221">
    <property type="entry name" value="Amidase_fungi"/>
    <property type="match status" value="1"/>
</dbReference>
<dbReference type="OrthoDB" id="6428749at2759"/>
<proteinExistence type="predicted"/>
<dbReference type="InterPro" id="IPR052739">
    <property type="entry name" value="FAAH2"/>
</dbReference>
<dbReference type="Gene3D" id="3.90.1300.10">
    <property type="entry name" value="Amidase signature (AS) domain"/>
    <property type="match status" value="1"/>
</dbReference>
<dbReference type="AlphaFoldDB" id="A0A5N5SMJ3"/>
<protein>
    <submittedName>
        <fullName evidence="3">Fatty-acid amide hydrolase 2</fullName>
    </submittedName>
</protein>
<evidence type="ECO:0000259" key="2">
    <source>
        <dbReference type="Pfam" id="PF01425"/>
    </source>
</evidence>
<feature type="domain" description="Amidase" evidence="2">
    <location>
        <begin position="65"/>
        <end position="496"/>
    </location>
</feature>
<feature type="active site" description="Charge relay system" evidence="1">
    <location>
        <position position="127"/>
    </location>
</feature>
<feature type="active site" description="Charge relay system" evidence="1">
    <location>
        <position position="202"/>
    </location>
</feature>
<feature type="active site" description="Acyl-ester intermediate" evidence="1">
    <location>
        <position position="226"/>
    </location>
</feature>
<dbReference type="Pfam" id="PF01425">
    <property type="entry name" value="Amidase"/>
    <property type="match status" value="1"/>
</dbReference>
<dbReference type="SUPFAM" id="SSF75304">
    <property type="entry name" value="Amidase signature (AS) enzymes"/>
    <property type="match status" value="1"/>
</dbReference>
<dbReference type="PANTHER" id="PTHR43372:SF4">
    <property type="entry name" value="FATTY-ACID AMIDE HYDROLASE 2"/>
    <property type="match status" value="1"/>
</dbReference>
<dbReference type="GO" id="GO:0016787">
    <property type="term" value="F:hydrolase activity"/>
    <property type="evidence" value="ECO:0007669"/>
    <property type="project" value="UniProtKB-KW"/>
</dbReference>
<gene>
    <name evidence="3" type="primary">FAAH2_1</name>
    <name evidence="3" type="ORF">Anas_00461</name>
</gene>
<keyword evidence="4" id="KW-1185">Reference proteome</keyword>
<evidence type="ECO:0000313" key="4">
    <source>
        <dbReference type="Proteomes" id="UP000326759"/>
    </source>
</evidence>
<dbReference type="Proteomes" id="UP000326759">
    <property type="component" value="Unassembled WGS sequence"/>
</dbReference>
<reference evidence="3 4" key="1">
    <citation type="journal article" date="2019" name="PLoS Biol.">
        <title>Sex chromosomes control vertical transmission of feminizing Wolbachia symbionts in an isopod.</title>
        <authorList>
            <person name="Becking T."/>
            <person name="Chebbi M.A."/>
            <person name="Giraud I."/>
            <person name="Moumen B."/>
            <person name="Laverre T."/>
            <person name="Caubet Y."/>
            <person name="Peccoud J."/>
            <person name="Gilbert C."/>
            <person name="Cordaux R."/>
        </authorList>
    </citation>
    <scope>NUCLEOTIDE SEQUENCE [LARGE SCALE GENOMIC DNA]</scope>
    <source>
        <strain evidence="3">ANa2</strain>
        <tissue evidence="3">Whole body excluding digestive tract and cuticle</tissue>
    </source>
</reference>
<comment type="caution">
    <text evidence="3">The sequence shown here is derived from an EMBL/GenBank/DDBJ whole genome shotgun (WGS) entry which is preliminary data.</text>
</comment>
<dbReference type="InterPro" id="IPR036928">
    <property type="entry name" value="AS_sf"/>
</dbReference>
<sequence>MGYRLYKIYYFCVRVILEAVAKVVFGIRFWGVKSNTLPPISNLLLIEPAISLAQKIRSGKVTSEEVVKSFIARIREINPILNAVVDERFEEALEEAKEVDKFLRSTSKSQDEISKEKPFLGVPFTVKDCFCVKGLKQTAGLYARKDFVAEKDADNVRLMKEAGAIILGVTNVSELCMWWESSNTIYGRTNNPYNTNHIVGGSSGGEGCLQAASGSPVGIGSDIGGSIRMPCFFNGIFGHKPSSGIVSNRGEEPEAVGALQNYLVTGPMCRFACDLIPVYKVLASSNVHMLTLDKKVNLKDIKIYYMENDGGNPALSPVERELKLAQQKVLDHFKRAYKITPVKVEIKYLIDSVRIYFAKLGEVKEAPSFASELVLKKGELDVYKEFIKCLFGMSKHTFPALFLALFEKTNHNNTENPKLFHYCDKMKMEFKNLLGEDGIFLYPSHPTTAPRHGEPLFRPFNFAYTAILNIMGVPVTQCPLGLSSKGLPLGNTVNARMKK</sequence>
<dbReference type="GO" id="GO:0012505">
    <property type="term" value="C:endomembrane system"/>
    <property type="evidence" value="ECO:0007669"/>
    <property type="project" value="TreeGrafter"/>
</dbReference>
<dbReference type="EMBL" id="SEYY01022778">
    <property type="protein sequence ID" value="KAB7495295.1"/>
    <property type="molecule type" value="Genomic_DNA"/>
</dbReference>
<evidence type="ECO:0000313" key="3">
    <source>
        <dbReference type="EMBL" id="KAB7495295.1"/>
    </source>
</evidence>
<dbReference type="PANTHER" id="PTHR43372">
    <property type="entry name" value="FATTY-ACID AMIDE HYDROLASE"/>
    <property type="match status" value="1"/>
</dbReference>
<dbReference type="InterPro" id="IPR023631">
    <property type="entry name" value="Amidase_dom"/>
</dbReference>
<organism evidence="3 4">
    <name type="scientific">Armadillidium nasatum</name>
    <dbReference type="NCBI Taxonomy" id="96803"/>
    <lineage>
        <taxon>Eukaryota</taxon>
        <taxon>Metazoa</taxon>
        <taxon>Ecdysozoa</taxon>
        <taxon>Arthropoda</taxon>
        <taxon>Crustacea</taxon>
        <taxon>Multicrustacea</taxon>
        <taxon>Malacostraca</taxon>
        <taxon>Eumalacostraca</taxon>
        <taxon>Peracarida</taxon>
        <taxon>Isopoda</taxon>
        <taxon>Oniscidea</taxon>
        <taxon>Crinocheta</taxon>
        <taxon>Armadillidiidae</taxon>
        <taxon>Armadillidium</taxon>
    </lineage>
</organism>
<name>A0A5N5SMJ3_9CRUS</name>
<accession>A0A5N5SMJ3</accession>